<dbReference type="Proteomes" id="UP000184356">
    <property type="component" value="Unassembled WGS sequence"/>
</dbReference>
<accession>A0A1L9T8S4</accession>
<organism evidence="1 2">
    <name type="scientific">Aspergillus sydowii CBS 593.65</name>
    <dbReference type="NCBI Taxonomy" id="1036612"/>
    <lineage>
        <taxon>Eukaryota</taxon>
        <taxon>Fungi</taxon>
        <taxon>Dikarya</taxon>
        <taxon>Ascomycota</taxon>
        <taxon>Pezizomycotina</taxon>
        <taxon>Eurotiomycetes</taxon>
        <taxon>Eurotiomycetidae</taxon>
        <taxon>Eurotiales</taxon>
        <taxon>Aspergillaceae</taxon>
        <taxon>Aspergillus</taxon>
        <taxon>Aspergillus subgen. Nidulantes</taxon>
    </lineage>
</organism>
<dbReference type="AlphaFoldDB" id="A0A1L9T8S4"/>
<protein>
    <submittedName>
        <fullName evidence="1">Uncharacterized protein</fullName>
    </submittedName>
</protein>
<sequence length="264" mass="30117">MANTLHQKSGSRMIRSEVFEDPDSRVPKFFKPWSMERLSSFKFDSSDPKVGKDVAKSYEIINHGSYTLRKNRFPLCARLRIIRGCFISEVQAWPRESLGETHRLSFYTGWKFLELYTPKIKRDMRWGIDWGCHGGWVKHGGKHPHIKAAMHSAINVDDADELLRSELLIILGIMIERMQDESLKNHIIIPVMFFSFVGPRSGRVLTAYFDGQNLVVQKTPVYYFPGSPNSDAMLEFLRRQAGGINLSLGTSRFPKPVGGAQVPV</sequence>
<dbReference type="VEuPathDB" id="FungiDB:ASPSYDRAFT_134618"/>
<evidence type="ECO:0000313" key="1">
    <source>
        <dbReference type="EMBL" id="OJJ55822.1"/>
    </source>
</evidence>
<dbReference type="EMBL" id="KV878591">
    <property type="protein sequence ID" value="OJJ55822.1"/>
    <property type="molecule type" value="Genomic_DNA"/>
</dbReference>
<dbReference type="GeneID" id="63756760"/>
<gene>
    <name evidence="1" type="ORF">ASPSYDRAFT_134618</name>
</gene>
<dbReference type="OrthoDB" id="4177740at2759"/>
<dbReference type="STRING" id="1036612.A0A1L9T8S4"/>
<proteinExistence type="predicted"/>
<evidence type="ECO:0000313" key="2">
    <source>
        <dbReference type="Proteomes" id="UP000184356"/>
    </source>
</evidence>
<reference evidence="2" key="1">
    <citation type="journal article" date="2017" name="Genome Biol.">
        <title>Comparative genomics reveals high biological diversity and specific adaptations in the industrially and medically important fungal genus Aspergillus.</title>
        <authorList>
            <person name="de Vries R.P."/>
            <person name="Riley R."/>
            <person name="Wiebenga A."/>
            <person name="Aguilar-Osorio G."/>
            <person name="Amillis S."/>
            <person name="Uchima C.A."/>
            <person name="Anderluh G."/>
            <person name="Asadollahi M."/>
            <person name="Askin M."/>
            <person name="Barry K."/>
            <person name="Battaglia E."/>
            <person name="Bayram O."/>
            <person name="Benocci T."/>
            <person name="Braus-Stromeyer S.A."/>
            <person name="Caldana C."/>
            <person name="Canovas D."/>
            <person name="Cerqueira G.C."/>
            <person name="Chen F."/>
            <person name="Chen W."/>
            <person name="Choi C."/>
            <person name="Clum A."/>
            <person name="Dos Santos R.A."/>
            <person name="Damasio A.R."/>
            <person name="Diallinas G."/>
            <person name="Emri T."/>
            <person name="Fekete E."/>
            <person name="Flipphi M."/>
            <person name="Freyberg S."/>
            <person name="Gallo A."/>
            <person name="Gournas C."/>
            <person name="Habgood R."/>
            <person name="Hainaut M."/>
            <person name="Harispe M.L."/>
            <person name="Henrissat B."/>
            <person name="Hilden K.S."/>
            <person name="Hope R."/>
            <person name="Hossain A."/>
            <person name="Karabika E."/>
            <person name="Karaffa L."/>
            <person name="Karanyi Z."/>
            <person name="Krasevec N."/>
            <person name="Kuo A."/>
            <person name="Kusch H."/>
            <person name="LaButti K."/>
            <person name="Lagendijk E.L."/>
            <person name="Lapidus A."/>
            <person name="Levasseur A."/>
            <person name="Lindquist E."/>
            <person name="Lipzen A."/>
            <person name="Logrieco A.F."/>
            <person name="MacCabe A."/>
            <person name="Maekelae M.R."/>
            <person name="Malavazi I."/>
            <person name="Melin P."/>
            <person name="Meyer V."/>
            <person name="Mielnichuk N."/>
            <person name="Miskei M."/>
            <person name="Molnar A.P."/>
            <person name="Mule G."/>
            <person name="Ngan C.Y."/>
            <person name="Orejas M."/>
            <person name="Orosz E."/>
            <person name="Ouedraogo J.P."/>
            <person name="Overkamp K.M."/>
            <person name="Park H.-S."/>
            <person name="Perrone G."/>
            <person name="Piumi F."/>
            <person name="Punt P.J."/>
            <person name="Ram A.F."/>
            <person name="Ramon A."/>
            <person name="Rauscher S."/>
            <person name="Record E."/>
            <person name="Riano-Pachon D.M."/>
            <person name="Robert V."/>
            <person name="Roehrig J."/>
            <person name="Ruller R."/>
            <person name="Salamov A."/>
            <person name="Salih N.S."/>
            <person name="Samson R.A."/>
            <person name="Sandor E."/>
            <person name="Sanguinetti M."/>
            <person name="Schuetze T."/>
            <person name="Sepcic K."/>
            <person name="Shelest E."/>
            <person name="Sherlock G."/>
            <person name="Sophianopoulou V."/>
            <person name="Squina F.M."/>
            <person name="Sun H."/>
            <person name="Susca A."/>
            <person name="Todd R.B."/>
            <person name="Tsang A."/>
            <person name="Unkles S.E."/>
            <person name="van de Wiele N."/>
            <person name="van Rossen-Uffink D."/>
            <person name="Oliveira J.V."/>
            <person name="Vesth T.C."/>
            <person name="Visser J."/>
            <person name="Yu J.-H."/>
            <person name="Zhou M."/>
            <person name="Andersen M.R."/>
            <person name="Archer D.B."/>
            <person name="Baker S.E."/>
            <person name="Benoit I."/>
            <person name="Brakhage A.A."/>
            <person name="Braus G.H."/>
            <person name="Fischer R."/>
            <person name="Frisvad J.C."/>
            <person name="Goldman G.H."/>
            <person name="Houbraken J."/>
            <person name="Oakley B."/>
            <person name="Pocsi I."/>
            <person name="Scazzocchio C."/>
            <person name="Seiboth B."/>
            <person name="vanKuyk P.A."/>
            <person name="Wortman J."/>
            <person name="Dyer P.S."/>
            <person name="Grigoriev I.V."/>
        </authorList>
    </citation>
    <scope>NUCLEOTIDE SEQUENCE [LARGE SCALE GENOMIC DNA]</scope>
    <source>
        <strain evidence="2">CBS 593.65</strain>
    </source>
</reference>
<keyword evidence="2" id="KW-1185">Reference proteome</keyword>
<name>A0A1L9T8S4_9EURO</name>
<dbReference type="RefSeq" id="XP_040699628.1">
    <property type="nucleotide sequence ID" value="XM_040840687.1"/>
</dbReference>